<name>A8IGW3_AZOC5</name>
<dbReference type="InterPro" id="IPR029058">
    <property type="entry name" value="AB_hydrolase_fold"/>
</dbReference>
<dbReference type="Proteomes" id="UP000000270">
    <property type="component" value="Chromosome"/>
</dbReference>
<proteinExistence type="predicted"/>
<dbReference type="InterPro" id="IPR019734">
    <property type="entry name" value="TPR_rpt"/>
</dbReference>
<keyword evidence="1" id="KW-0802">TPR repeat</keyword>
<dbReference type="KEGG" id="azc:AZC_0143"/>
<dbReference type="SUPFAM" id="SSF53474">
    <property type="entry name" value="alpha/beta-Hydrolases"/>
    <property type="match status" value="1"/>
</dbReference>
<reference evidence="2 3" key="3">
    <citation type="journal article" date="2008" name="BMC Genomics">
        <title>The genome of the versatile nitrogen fixer Azorhizobium caulinodans ORS571.</title>
        <authorList>
            <person name="Lee KB."/>
            <person name="Backer P.D."/>
            <person name="Aono T."/>
            <person name="Liu CT."/>
            <person name="Suzuki S."/>
            <person name="Suzuki T."/>
            <person name="Kaneko T."/>
            <person name="Yamada M."/>
            <person name="Tabata S."/>
            <person name="Kupfer D.M."/>
            <person name="Najar F.Z."/>
            <person name="Wiley G.B."/>
            <person name="Roe B."/>
            <person name="Binnewies T.T."/>
            <person name="Ussery D.W."/>
            <person name="D'Haeze W."/>
            <person name="Herder J.D."/>
            <person name="Gevers D."/>
            <person name="Vereecke D."/>
            <person name="Holsters M."/>
            <person name="Oyaizu H."/>
        </authorList>
    </citation>
    <scope>NUCLEOTIDE SEQUENCE [LARGE SCALE GENOMIC DNA]</scope>
    <source>
        <strain evidence="3">ATCC 43989 / DSM 5975 / JCM 20966 / LMG 6465 / NBRC 14845 / NCIMB 13405 / ORS 571</strain>
    </source>
</reference>
<evidence type="ECO:0000256" key="1">
    <source>
        <dbReference type="PROSITE-ProRule" id="PRU00339"/>
    </source>
</evidence>
<evidence type="ECO:0000313" key="2">
    <source>
        <dbReference type="EMBL" id="BAF86141.1"/>
    </source>
</evidence>
<evidence type="ECO:0000313" key="3">
    <source>
        <dbReference type="Proteomes" id="UP000000270"/>
    </source>
</evidence>
<dbReference type="Gene3D" id="1.25.40.10">
    <property type="entry name" value="Tetratricopeptide repeat domain"/>
    <property type="match status" value="1"/>
</dbReference>
<gene>
    <name evidence="2" type="ordered locus">AZC_0143</name>
</gene>
<dbReference type="SUPFAM" id="SSF48452">
    <property type="entry name" value="TPR-like"/>
    <property type="match status" value="1"/>
</dbReference>
<dbReference type="PROSITE" id="PS50005">
    <property type="entry name" value="TPR"/>
    <property type="match status" value="1"/>
</dbReference>
<dbReference type="HOGENOM" id="CLU_663748_0_0_5"/>
<protein>
    <submittedName>
        <fullName evidence="2">Uncharacterized protein</fullName>
    </submittedName>
</protein>
<dbReference type="InterPro" id="IPR011990">
    <property type="entry name" value="TPR-like_helical_dom_sf"/>
</dbReference>
<organism evidence="2 3">
    <name type="scientific">Azorhizobium caulinodans (strain ATCC 43989 / DSM 5975 / JCM 20966 / LMG 6465 / NBRC 14845 / NCIMB 13405 / ORS 571)</name>
    <dbReference type="NCBI Taxonomy" id="438753"/>
    <lineage>
        <taxon>Bacteria</taxon>
        <taxon>Pseudomonadati</taxon>
        <taxon>Pseudomonadota</taxon>
        <taxon>Alphaproteobacteria</taxon>
        <taxon>Hyphomicrobiales</taxon>
        <taxon>Xanthobacteraceae</taxon>
        <taxon>Azorhizobium</taxon>
    </lineage>
</organism>
<feature type="repeat" description="TPR" evidence="1">
    <location>
        <begin position="261"/>
        <end position="294"/>
    </location>
</feature>
<sequence>MVREEIFASPTLRVVRGAGDRSGPVVVTFEPYADFPSLDRAGFGAAFFAQQGIEAFHVIPARNDWYQDADMPAALAAIRAAVGEGRRLATYGSSMGGYAAYRFSGRLRADVVLACSPQYSVDPARVPWEKRWKRAAEGLRFPFDAEPVRREARAYLFYDPRTADRRHARLIGREMPVCHVRLPHAGHPCLPLLREMGLLGPTVEAVVRGTFDPQALEAEVRQRSDRSPRYLMHKALALPRVLRGRRVRLLDRALALAPDDPWVSLTYGWVLASHRDWDKADARFRKALALSPDDPSLLYVYRRFLERAGRHAEALAVQEAIVRRFPEAIVHVAELDRVRAQQARKGLLKRLIAALPGRGSHTARP</sequence>
<dbReference type="eggNOG" id="COG1073">
    <property type="taxonomic scope" value="Bacteria"/>
</dbReference>
<keyword evidence="3" id="KW-1185">Reference proteome</keyword>
<dbReference type="AlphaFoldDB" id="A8IGW3"/>
<dbReference type="EMBL" id="AP009384">
    <property type="protein sequence ID" value="BAF86141.1"/>
    <property type="molecule type" value="Genomic_DNA"/>
</dbReference>
<reference evidence="2 3" key="5">
    <citation type="journal article" date="2010" name="Appl. Environ. Microbiol.">
        <title>phrR-like gene praR of Azorhizobium caulinodans ORS571 is essential for symbiosis with Sesbania rostrata and is involved in expression of reb genes.</title>
        <authorList>
            <person name="Akiba N."/>
            <person name="Aono T."/>
            <person name="Toyazaki H."/>
            <person name="Sato S."/>
            <person name="Oyaizu H."/>
        </authorList>
    </citation>
    <scope>NUCLEOTIDE SEQUENCE [LARGE SCALE GENOMIC DNA]</scope>
    <source>
        <strain evidence="3">ATCC 43989 / DSM 5975 / JCM 20966 / LMG 6465 / NBRC 14845 / NCIMB 13405 / ORS 571</strain>
    </source>
</reference>
<reference evidence="2 3" key="1">
    <citation type="journal article" date="2007" name="Appl. Environ. Microbiol.">
        <title>Rhizobial factors required for stem nodule maturation and maintenance in Sesbania rostrata-Azorhizobium caulinodans ORS571 symbiosis.</title>
        <authorList>
            <person name="Suzuki S."/>
            <person name="Aono T."/>
            <person name="Lee KB."/>
            <person name="Suzuki T."/>
            <person name="Liu CT."/>
            <person name="Miwa H."/>
            <person name="Wakao S."/>
            <person name="Iki T."/>
            <person name="Oyaizu H."/>
        </authorList>
    </citation>
    <scope>NUCLEOTIDE SEQUENCE [LARGE SCALE GENOMIC DNA]</scope>
    <source>
        <strain evidence="3">ATCC 43989 / DSM 5975 / JCM 20966 / LMG 6465 / NBRC 14845 / NCIMB 13405 / ORS 571</strain>
    </source>
</reference>
<dbReference type="STRING" id="438753.AZC_0143"/>
<reference evidence="3" key="2">
    <citation type="submission" date="2007-04" db="EMBL/GenBank/DDBJ databases">
        <title>Complete genome sequence of the nitrogen-fixing bacterium Azorhizobium caulinodans ORS571.</title>
        <authorList>
            <person name="Lee K.B."/>
            <person name="Backer P.D."/>
            <person name="Aono T."/>
            <person name="Liu C.T."/>
            <person name="Suzuki S."/>
            <person name="Suzuki T."/>
            <person name="Kaneko T."/>
            <person name="Yamada M."/>
            <person name="Tabata S."/>
            <person name="Kupfer D.M."/>
            <person name="Najar F.Z."/>
            <person name="Wiley G.B."/>
            <person name="Roe B."/>
            <person name="Binnewies T."/>
            <person name="Ussery D."/>
            <person name="Vereecke D."/>
            <person name="Gevers D."/>
            <person name="Holsters M."/>
            <person name="Oyaizu H."/>
        </authorList>
    </citation>
    <scope>NUCLEOTIDE SEQUENCE [LARGE SCALE GENOMIC DNA]</scope>
    <source>
        <strain evidence="3">ATCC 43989 / DSM 5975 / JCM 20966 / LMG 6465 / NBRC 14845 / NCIMB 13405 / ORS 571</strain>
    </source>
</reference>
<dbReference type="eggNOG" id="COG0457">
    <property type="taxonomic scope" value="Bacteria"/>
</dbReference>
<reference evidence="2 3" key="4">
    <citation type="journal article" date="2009" name="Appl. Environ. Microbiol.">
        <title>Comparative genome-wide transcriptional profiling of Azorhizobium caulinodans ORS571 grown under free-living and symbiotic conditions.</title>
        <authorList>
            <person name="Tsukada S."/>
            <person name="Aono T."/>
            <person name="Akiba N."/>
            <person name="Lee KB."/>
            <person name="Liu CT."/>
            <person name="Toyazaki H."/>
            <person name="Oyaizu H."/>
        </authorList>
    </citation>
    <scope>NUCLEOTIDE SEQUENCE [LARGE SCALE GENOMIC DNA]</scope>
    <source>
        <strain evidence="3">ATCC 43989 / DSM 5975 / JCM 20966 / LMG 6465 / NBRC 14845 / NCIMB 13405 / ORS 571</strain>
    </source>
</reference>
<reference evidence="2 3" key="6">
    <citation type="journal article" date="2011" name="Appl. Environ. Microbiol.">
        <title>Involvement of the azorhizobial chromosome partition gene (parA) in the onset of bacteroid differentiation during Sesbania rostrata stem nodule development.</title>
        <authorList>
            <person name="Liu CT."/>
            <person name="Lee KB."/>
            <person name="Wang YS."/>
            <person name="Peng MH."/>
            <person name="Lee KT."/>
            <person name="Suzuki S."/>
            <person name="Suzuki T."/>
            <person name="Oyaizu H."/>
        </authorList>
    </citation>
    <scope>NUCLEOTIDE SEQUENCE [LARGE SCALE GENOMIC DNA]</scope>
    <source>
        <strain evidence="3">ATCC 43989 / DSM 5975 / JCM 20966 / LMG 6465 / NBRC 14845 / NCIMB 13405 / ORS 571</strain>
    </source>
</reference>
<dbReference type="Gene3D" id="3.40.50.1820">
    <property type="entry name" value="alpha/beta hydrolase"/>
    <property type="match status" value="1"/>
</dbReference>
<accession>A8IGW3</accession>
<dbReference type="Pfam" id="PF14559">
    <property type="entry name" value="TPR_19"/>
    <property type="match status" value="1"/>
</dbReference>